<accession>A0A1M5MCP4</accession>
<dbReference type="EMBL" id="FQVN01000013">
    <property type="protein sequence ID" value="SHG74669.1"/>
    <property type="molecule type" value="Genomic_DNA"/>
</dbReference>
<keyword evidence="2" id="KW-1185">Reference proteome</keyword>
<gene>
    <name evidence="1" type="ORF">SAMN05444320_11362</name>
</gene>
<reference evidence="1 2" key="1">
    <citation type="submission" date="2016-11" db="EMBL/GenBank/DDBJ databases">
        <authorList>
            <person name="Jaros S."/>
            <person name="Januszkiewicz K."/>
            <person name="Wedrychowicz H."/>
        </authorList>
    </citation>
    <scope>NUCLEOTIDE SEQUENCE [LARGE SCALE GENOMIC DNA]</scope>
    <source>
        <strain evidence="1 2">DSM 44523</strain>
    </source>
</reference>
<name>A0A1M5MCP4_STRHI</name>
<protein>
    <submittedName>
        <fullName evidence="1">Uncharacterized protein</fullName>
    </submittedName>
</protein>
<sequence>MWLAGRVWSGSRVAAILRRGDVGEDLARQRDSANASAWSRATGQMWLSASQ</sequence>
<proteinExistence type="predicted"/>
<dbReference type="Proteomes" id="UP000184501">
    <property type="component" value="Unassembled WGS sequence"/>
</dbReference>
<organism evidence="1 2">
    <name type="scientific">Streptoalloteichus hindustanus</name>
    <dbReference type="NCBI Taxonomy" id="2017"/>
    <lineage>
        <taxon>Bacteria</taxon>
        <taxon>Bacillati</taxon>
        <taxon>Actinomycetota</taxon>
        <taxon>Actinomycetes</taxon>
        <taxon>Pseudonocardiales</taxon>
        <taxon>Pseudonocardiaceae</taxon>
        <taxon>Streptoalloteichus</taxon>
    </lineage>
</organism>
<evidence type="ECO:0000313" key="1">
    <source>
        <dbReference type="EMBL" id="SHG74669.1"/>
    </source>
</evidence>
<evidence type="ECO:0000313" key="2">
    <source>
        <dbReference type="Proteomes" id="UP000184501"/>
    </source>
</evidence>
<dbReference type="AlphaFoldDB" id="A0A1M5MCP4"/>